<dbReference type="Gene3D" id="2.60.120.10">
    <property type="entry name" value="Jelly Rolls"/>
    <property type="match status" value="1"/>
</dbReference>
<dbReference type="EMBL" id="FQWL01000001">
    <property type="protein sequence ID" value="SHG34100.1"/>
    <property type="molecule type" value="Genomic_DNA"/>
</dbReference>
<dbReference type="GO" id="GO:0003700">
    <property type="term" value="F:DNA-binding transcription factor activity"/>
    <property type="evidence" value="ECO:0007669"/>
    <property type="project" value="InterPro"/>
</dbReference>
<accession>A0A1M5J1J6</accession>
<proteinExistence type="predicted"/>
<organism evidence="5 6">
    <name type="scientific">Flagellimonas flava</name>
    <dbReference type="NCBI Taxonomy" id="570519"/>
    <lineage>
        <taxon>Bacteria</taxon>
        <taxon>Pseudomonadati</taxon>
        <taxon>Bacteroidota</taxon>
        <taxon>Flavobacteriia</taxon>
        <taxon>Flavobacteriales</taxon>
        <taxon>Flavobacteriaceae</taxon>
        <taxon>Flagellimonas</taxon>
    </lineage>
</organism>
<keyword evidence="2 5" id="KW-0238">DNA-binding</keyword>
<dbReference type="InterPro" id="IPR020449">
    <property type="entry name" value="Tscrpt_reg_AraC-type_HTH"/>
</dbReference>
<feature type="domain" description="HTH araC/xylS-type" evidence="4">
    <location>
        <begin position="164"/>
        <end position="263"/>
    </location>
</feature>
<dbReference type="InterPro" id="IPR018060">
    <property type="entry name" value="HTH_AraC"/>
</dbReference>
<dbReference type="STRING" id="570519.SAMN04488116_1048"/>
<evidence type="ECO:0000256" key="2">
    <source>
        <dbReference type="ARBA" id="ARBA00023125"/>
    </source>
</evidence>
<dbReference type="InterPro" id="IPR009057">
    <property type="entry name" value="Homeodomain-like_sf"/>
</dbReference>
<dbReference type="PANTHER" id="PTHR43280:SF2">
    <property type="entry name" value="HTH-TYPE TRANSCRIPTIONAL REGULATOR EXSA"/>
    <property type="match status" value="1"/>
</dbReference>
<dbReference type="Proteomes" id="UP000184532">
    <property type="component" value="Unassembled WGS sequence"/>
</dbReference>
<dbReference type="PANTHER" id="PTHR43280">
    <property type="entry name" value="ARAC-FAMILY TRANSCRIPTIONAL REGULATOR"/>
    <property type="match status" value="1"/>
</dbReference>
<name>A0A1M5J1J6_9FLAO</name>
<dbReference type="AlphaFoldDB" id="A0A1M5J1J6"/>
<keyword evidence="6" id="KW-1185">Reference proteome</keyword>
<evidence type="ECO:0000256" key="1">
    <source>
        <dbReference type="ARBA" id="ARBA00023015"/>
    </source>
</evidence>
<dbReference type="RefSeq" id="WP_073176876.1">
    <property type="nucleotide sequence ID" value="NZ_FQWL01000001.1"/>
</dbReference>
<dbReference type="GO" id="GO:0043565">
    <property type="term" value="F:sequence-specific DNA binding"/>
    <property type="evidence" value="ECO:0007669"/>
    <property type="project" value="InterPro"/>
</dbReference>
<keyword evidence="1" id="KW-0805">Transcription regulation</keyword>
<dbReference type="SMART" id="SM00342">
    <property type="entry name" value="HTH_ARAC"/>
    <property type="match status" value="1"/>
</dbReference>
<protein>
    <submittedName>
        <fullName evidence="5">AraC-type DNA-binding protein</fullName>
    </submittedName>
</protein>
<evidence type="ECO:0000256" key="3">
    <source>
        <dbReference type="ARBA" id="ARBA00023163"/>
    </source>
</evidence>
<dbReference type="PROSITE" id="PS01124">
    <property type="entry name" value="HTH_ARAC_FAMILY_2"/>
    <property type="match status" value="1"/>
</dbReference>
<reference evidence="6" key="1">
    <citation type="submission" date="2016-11" db="EMBL/GenBank/DDBJ databases">
        <authorList>
            <person name="Varghese N."/>
            <person name="Submissions S."/>
        </authorList>
    </citation>
    <scope>NUCLEOTIDE SEQUENCE [LARGE SCALE GENOMIC DNA]</scope>
    <source>
        <strain evidence="6">DSM 22638</strain>
    </source>
</reference>
<dbReference type="Pfam" id="PF12833">
    <property type="entry name" value="HTH_18"/>
    <property type="match status" value="1"/>
</dbReference>
<dbReference type="InterPro" id="IPR018062">
    <property type="entry name" value="HTH_AraC-typ_CS"/>
</dbReference>
<dbReference type="OrthoDB" id="511992at2"/>
<dbReference type="InterPro" id="IPR014710">
    <property type="entry name" value="RmlC-like_jellyroll"/>
</dbReference>
<keyword evidence="3" id="KW-0804">Transcription</keyword>
<dbReference type="PROSITE" id="PS00041">
    <property type="entry name" value="HTH_ARAC_FAMILY_1"/>
    <property type="match status" value="1"/>
</dbReference>
<dbReference type="Gene3D" id="1.10.10.60">
    <property type="entry name" value="Homeodomain-like"/>
    <property type="match status" value="2"/>
</dbReference>
<evidence type="ECO:0000313" key="6">
    <source>
        <dbReference type="Proteomes" id="UP000184532"/>
    </source>
</evidence>
<gene>
    <name evidence="5" type="ORF">SAMN04488116_1048</name>
</gene>
<dbReference type="PRINTS" id="PR00032">
    <property type="entry name" value="HTHARAC"/>
</dbReference>
<sequence>MINLSSGEYFGNSLDVLENDDIKLCITEYSEEDDIGVHDHQNAYLSLLFSGSYLEQSSNTVQRVEAGEALFRPQGYKHKNTFETVHGKCFNIEFKPSWFNLKGSTQIPLTSLKKFKVVGHPSLYKLLVLLKKGVHDMDLATEYVYDWYGGLAHEYFPKADLRWIKAITIIVNDEKEVFHSLQSLSERVYVHPVYLARAFKKRMGCTIGEYQLQVKMDHAMKQLLKDSKTIGEISFETGFYDDPHFIRSFKSYYGLPPSQFKKTITG</sequence>
<evidence type="ECO:0000259" key="4">
    <source>
        <dbReference type="PROSITE" id="PS01124"/>
    </source>
</evidence>
<evidence type="ECO:0000313" key="5">
    <source>
        <dbReference type="EMBL" id="SHG34100.1"/>
    </source>
</evidence>
<dbReference type="SUPFAM" id="SSF46689">
    <property type="entry name" value="Homeodomain-like"/>
    <property type="match status" value="1"/>
</dbReference>